<gene>
    <name evidence="2" type="ORF">FOZ61_003209</name>
</gene>
<feature type="chain" id="PRO_5029707835" evidence="1">
    <location>
        <begin position="17"/>
        <end position="152"/>
    </location>
</feature>
<reference evidence="2 3" key="1">
    <citation type="submission" date="2020-04" db="EMBL/GenBank/DDBJ databases">
        <title>Perkinsus olseni comparative genomics.</title>
        <authorList>
            <person name="Bogema D.R."/>
        </authorList>
    </citation>
    <scope>NUCLEOTIDE SEQUENCE [LARGE SCALE GENOMIC DNA]</scope>
    <source>
        <strain evidence="2">ATCC PRA-179</strain>
    </source>
</reference>
<evidence type="ECO:0000256" key="1">
    <source>
        <dbReference type="SAM" id="SignalP"/>
    </source>
</evidence>
<proteinExistence type="predicted"/>
<dbReference type="EMBL" id="JABAHT010000002">
    <property type="protein sequence ID" value="KAF4671277.1"/>
    <property type="molecule type" value="Genomic_DNA"/>
</dbReference>
<protein>
    <submittedName>
        <fullName evidence="2">Uncharacterized protein</fullName>
    </submittedName>
</protein>
<accession>A0A7J6MIN7</accession>
<dbReference type="OrthoDB" id="10270056at2759"/>
<dbReference type="AlphaFoldDB" id="A0A7J6MIN7"/>
<evidence type="ECO:0000313" key="3">
    <source>
        <dbReference type="Proteomes" id="UP000570595"/>
    </source>
</evidence>
<sequence length="152" mass="16528">MHLSLFWALVLQLASGEEDNLRSQNPPAMAVHGKGATTSQDPYGKPTGRCFNDYGTLKGCTCPNGIEPVYTMKKVYGYYRVASTACTAKCSKDSDCPGPQHGFGVKAFCASGGRCFLSCSKFYAWCPSSSRCRPVDVGDSKRHVTDICLYNQ</sequence>
<comment type="caution">
    <text evidence="2">The sequence shown here is derived from an EMBL/GenBank/DDBJ whole genome shotgun (WGS) entry which is preliminary data.</text>
</comment>
<keyword evidence="1" id="KW-0732">Signal</keyword>
<name>A0A7J6MIN7_PEROL</name>
<feature type="signal peptide" evidence="1">
    <location>
        <begin position="1"/>
        <end position="16"/>
    </location>
</feature>
<dbReference type="Proteomes" id="UP000570595">
    <property type="component" value="Unassembled WGS sequence"/>
</dbReference>
<evidence type="ECO:0000313" key="2">
    <source>
        <dbReference type="EMBL" id="KAF4671277.1"/>
    </source>
</evidence>
<organism evidence="2 3">
    <name type="scientific">Perkinsus olseni</name>
    <name type="common">Perkinsus atlanticus</name>
    <dbReference type="NCBI Taxonomy" id="32597"/>
    <lineage>
        <taxon>Eukaryota</taxon>
        <taxon>Sar</taxon>
        <taxon>Alveolata</taxon>
        <taxon>Perkinsozoa</taxon>
        <taxon>Perkinsea</taxon>
        <taxon>Perkinsida</taxon>
        <taxon>Perkinsidae</taxon>
        <taxon>Perkinsus</taxon>
    </lineage>
</organism>